<protein>
    <submittedName>
        <fullName evidence="1">Uncharacterized protein</fullName>
    </submittedName>
</protein>
<accession>A0A1E1K331</accession>
<sequence>MLDQKCYGILLLDGHESYICYALLYFSYTKTFTTSGNVWNTNPSDALPSSTICNSESSTSTMRSSGLISIMALGLNALTAALSGPDIRGALGNRVCNGNSGSSMGGRCKGSQNLGGILPFNASVIGLNLSLHK</sequence>
<organism evidence="1 2">
    <name type="scientific">Rhynchosporium agropyri</name>
    <dbReference type="NCBI Taxonomy" id="914238"/>
    <lineage>
        <taxon>Eukaryota</taxon>
        <taxon>Fungi</taxon>
        <taxon>Dikarya</taxon>
        <taxon>Ascomycota</taxon>
        <taxon>Pezizomycotina</taxon>
        <taxon>Leotiomycetes</taxon>
        <taxon>Helotiales</taxon>
        <taxon>Ploettnerulaceae</taxon>
        <taxon>Rhynchosporium</taxon>
    </lineage>
</organism>
<gene>
    <name evidence="1" type="ORF">RAG0_03028</name>
</gene>
<proteinExistence type="predicted"/>
<reference evidence="2" key="1">
    <citation type="submission" date="2016-03" db="EMBL/GenBank/DDBJ databases">
        <authorList>
            <person name="Guldener U."/>
        </authorList>
    </citation>
    <scope>NUCLEOTIDE SEQUENCE [LARGE SCALE GENOMIC DNA]</scope>
    <source>
        <strain evidence="2">04CH-RAC-A.6.1</strain>
    </source>
</reference>
<name>A0A1E1K331_9HELO</name>
<dbReference type="EMBL" id="FJUX01000012">
    <property type="protein sequence ID" value="CZS92463.1"/>
    <property type="molecule type" value="Genomic_DNA"/>
</dbReference>
<evidence type="ECO:0000313" key="2">
    <source>
        <dbReference type="Proteomes" id="UP000178912"/>
    </source>
</evidence>
<keyword evidence="2" id="KW-1185">Reference proteome</keyword>
<evidence type="ECO:0000313" key="1">
    <source>
        <dbReference type="EMBL" id="CZS92463.1"/>
    </source>
</evidence>
<dbReference type="AlphaFoldDB" id="A0A1E1K331"/>
<dbReference type="Proteomes" id="UP000178912">
    <property type="component" value="Unassembled WGS sequence"/>
</dbReference>